<feature type="transmembrane region" description="Helical" evidence="1">
    <location>
        <begin position="48"/>
        <end position="71"/>
    </location>
</feature>
<keyword evidence="3" id="KW-1185">Reference proteome</keyword>
<organism evidence="2 3">
    <name type="scientific">Solirubrobacter phytolaccae</name>
    <dbReference type="NCBI Taxonomy" id="1404360"/>
    <lineage>
        <taxon>Bacteria</taxon>
        <taxon>Bacillati</taxon>
        <taxon>Actinomycetota</taxon>
        <taxon>Thermoleophilia</taxon>
        <taxon>Solirubrobacterales</taxon>
        <taxon>Solirubrobacteraceae</taxon>
        <taxon>Solirubrobacter</taxon>
    </lineage>
</organism>
<feature type="transmembrane region" description="Helical" evidence="1">
    <location>
        <begin position="78"/>
        <end position="94"/>
    </location>
</feature>
<feature type="transmembrane region" description="Helical" evidence="1">
    <location>
        <begin position="106"/>
        <end position="125"/>
    </location>
</feature>
<sequence>MRARRALIAVGALAVLGSLWLVWYGLAPDVVAQSGESIELSLEDDEAYTAWRLFTLVDLALAALSVALIVVTTRPAAVWAWRLLATATLALVAFRMVEPPEGLEPSWGALLALAGGLLAAILAWLPRSDATR</sequence>
<accession>A0A9X3N737</accession>
<comment type="caution">
    <text evidence="2">The sequence shown here is derived from an EMBL/GenBank/DDBJ whole genome shotgun (WGS) entry which is preliminary data.</text>
</comment>
<dbReference type="Proteomes" id="UP001147653">
    <property type="component" value="Unassembled WGS sequence"/>
</dbReference>
<evidence type="ECO:0000313" key="2">
    <source>
        <dbReference type="EMBL" id="MDA0180938.1"/>
    </source>
</evidence>
<keyword evidence="1" id="KW-0472">Membrane</keyword>
<keyword evidence="1" id="KW-0812">Transmembrane</keyword>
<keyword evidence="1" id="KW-1133">Transmembrane helix</keyword>
<dbReference type="RefSeq" id="WP_270025250.1">
    <property type="nucleotide sequence ID" value="NZ_JAPDDP010000017.1"/>
</dbReference>
<protein>
    <submittedName>
        <fullName evidence="2">Uncharacterized protein</fullName>
    </submittedName>
</protein>
<dbReference type="EMBL" id="JAPDDP010000017">
    <property type="protein sequence ID" value="MDA0180938.1"/>
    <property type="molecule type" value="Genomic_DNA"/>
</dbReference>
<gene>
    <name evidence="2" type="ORF">OJ997_11585</name>
</gene>
<evidence type="ECO:0000313" key="3">
    <source>
        <dbReference type="Proteomes" id="UP001147653"/>
    </source>
</evidence>
<proteinExistence type="predicted"/>
<reference evidence="2" key="1">
    <citation type="submission" date="2022-10" db="EMBL/GenBank/DDBJ databases">
        <title>The WGS of Solirubrobacter phytolaccae KCTC 29190.</title>
        <authorList>
            <person name="Jiang Z."/>
        </authorList>
    </citation>
    <scope>NUCLEOTIDE SEQUENCE</scope>
    <source>
        <strain evidence="2">KCTC 29190</strain>
    </source>
</reference>
<evidence type="ECO:0000256" key="1">
    <source>
        <dbReference type="SAM" id="Phobius"/>
    </source>
</evidence>
<name>A0A9X3N737_9ACTN</name>
<dbReference type="AlphaFoldDB" id="A0A9X3N737"/>